<evidence type="ECO:0000256" key="6">
    <source>
        <dbReference type="ARBA" id="ARBA00022763"/>
    </source>
</evidence>
<keyword evidence="12" id="KW-0469">Meiosis</keyword>
<evidence type="ECO:0000256" key="3">
    <source>
        <dbReference type="ARBA" id="ARBA00022722"/>
    </source>
</evidence>
<dbReference type="InterPro" id="IPR033310">
    <property type="entry name" value="Mms4/EME1/EME2"/>
</dbReference>
<dbReference type="KEGG" id="fas:105263796"/>
<keyword evidence="5 15" id="KW-0255">Endonuclease</keyword>
<organism evidence="14 15">
    <name type="scientific">Fopius arisanus</name>
    <dbReference type="NCBI Taxonomy" id="64838"/>
    <lineage>
        <taxon>Eukaryota</taxon>
        <taxon>Metazoa</taxon>
        <taxon>Ecdysozoa</taxon>
        <taxon>Arthropoda</taxon>
        <taxon>Hexapoda</taxon>
        <taxon>Insecta</taxon>
        <taxon>Pterygota</taxon>
        <taxon>Neoptera</taxon>
        <taxon>Endopterygota</taxon>
        <taxon>Hymenoptera</taxon>
        <taxon>Apocrita</taxon>
        <taxon>Ichneumonoidea</taxon>
        <taxon>Braconidae</taxon>
        <taxon>Opiinae</taxon>
        <taxon>Fopius</taxon>
    </lineage>
</organism>
<dbReference type="RefSeq" id="XP_011298546.1">
    <property type="nucleotide sequence ID" value="XM_011300244.1"/>
</dbReference>
<accession>A0A9R1TWD7</accession>
<evidence type="ECO:0000256" key="1">
    <source>
        <dbReference type="ARBA" id="ARBA00001946"/>
    </source>
</evidence>
<feature type="compositionally biased region" description="Low complexity" evidence="13">
    <location>
        <begin position="33"/>
        <end position="47"/>
    </location>
</feature>
<keyword evidence="11" id="KW-0539">Nucleus</keyword>
<evidence type="ECO:0000313" key="14">
    <source>
        <dbReference type="Proteomes" id="UP000694866"/>
    </source>
</evidence>
<dbReference type="InterPro" id="IPR042530">
    <property type="entry name" value="EME1/EME2_C"/>
</dbReference>
<proteinExistence type="predicted"/>
<evidence type="ECO:0000256" key="10">
    <source>
        <dbReference type="ARBA" id="ARBA00023204"/>
    </source>
</evidence>
<keyword evidence="3" id="KW-0540">Nuclease</keyword>
<reference evidence="15" key="1">
    <citation type="submission" date="2025-08" db="UniProtKB">
        <authorList>
            <consortium name="RefSeq"/>
        </authorList>
    </citation>
    <scope>IDENTIFICATION</scope>
    <source>
        <strain evidence="15">USDA-PBARC FA_bdor</strain>
        <tissue evidence="15">Whole organism</tissue>
    </source>
</reference>
<dbReference type="PANTHER" id="PTHR21077">
    <property type="entry name" value="EME1 PROTEIN"/>
    <property type="match status" value="1"/>
</dbReference>
<keyword evidence="4" id="KW-0479">Metal-binding</keyword>
<comment type="cofactor">
    <cofactor evidence="1">
        <name>Mg(2+)</name>
        <dbReference type="ChEBI" id="CHEBI:18420"/>
    </cofactor>
</comment>
<dbReference type="Pfam" id="PF21292">
    <property type="entry name" value="EME1-MUS81_C"/>
    <property type="match status" value="1"/>
</dbReference>
<comment type="subcellular location">
    <subcellularLocation>
        <location evidence="2">Nucleus</location>
    </subcellularLocation>
</comment>
<dbReference type="Gene3D" id="3.40.50.10130">
    <property type="match status" value="1"/>
</dbReference>
<dbReference type="GO" id="GO:0046872">
    <property type="term" value="F:metal ion binding"/>
    <property type="evidence" value="ECO:0007669"/>
    <property type="project" value="UniProtKB-KW"/>
</dbReference>
<dbReference type="GO" id="GO:0048476">
    <property type="term" value="C:Holliday junction resolvase complex"/>
    <property type="evidence" value="ECO:0007669"/>
    <property type="project" value="InterPro"/>
</dbReference>
<evidence type="ECO:0000256" key="7">
    <source>
        <dbReference type="ARBA" id="ARBA00022801"/>
    </source>
</evidence>
<evidence type="ECO:0000256" key="12">
    <source>
        <dbReference type="ARBA" id="ARBA00023254"/>
    </source>
</evidence>
<dbReference type="Proteomes" id="UP000694866">
    <property type="component" value="Unplaced"/>
</dbReference>
<dbReference type="GO" id="GO:0031573">
    <property type="term" value="P:mitotic intra-S DNA damage checkpoint signaling"/>
    <property type="evidence" value="ECO:0007669"/>
    <property type="project" value="TreeGrafter"/>
</dbReference>
<keyword evidence="7" id="KW-0378">Hydrolase</keyword>
<evidence type="ECO:0000256" key="4">
    <source>
        <dbReference type="ARBA" id="ARBA00022723"/>
    </source>
</evidence>
<evidence type="ECO:0000313" key="15">
    <source>
        <dbReference type="RefSeq" id="XP_011298546.1"/>
    </source>
</evidence>
<keyword evidence="6" id="KW-0227">DNA damage</keyword>
<dbReference type="CTD" id="36136"/>
<keyword evidence="14" id="KW-1185">Reference proteome</keyword>
<keyword evidence="9" id="KW-0233">DNA recombination</keyword>
<sequence>MDDYGEDSQGEFPPVEFNYIPTADELIEKPVESTSSTGGKSKNSKAAKASDEQALKRKWIRNREKAEKLVAKTCRKNIQPGECMEFVRVNFDEGIGEFDFYQESVSLLEDANVRTQKIPLIIPNYVNWTRFTEIHTIDNNNQVNTGITEETHGHVMIIWKWNEVVEKIHGQVFTESLVNISKILQDKKLIVILYQMKGYFAYHKSENGGGKLKQKYDNIDLLPKISRKEFENAVVKTQIRLGCTITLIENSQDMSLSIFRYTKAIAEIPYKLMKEEGTKHLDFYAMDDNRNTIQVDSDGVGLKRLWLRQLCLFNNASLPTAEAICEIYPSPSRLMEAYDSCSPEEGEALLKDIPISRGPSELCTSRRIGSELSRKIYIMFSSMDGSEIVQ</sequence>
<dbReference type="GO" id="GO:0008821">
    <property type="term" value="F:crossover junction DNA endonuclease activity"/>
    <property type="evidence" value="ECO:0007669"/>
    <property type="project" value="TreeGrafter"/>
</dbReference>
<dbReference type="GO" id="GO:0000712">
    <property type="term" value="P:resolution of meiotic recombination intermediates"/>
    <property type="evidence" value="ECO:0007669"/>
    <property type="project" value="TreeGrafter"/>
</dbReference>
<evidence type="ECO:0000256" key="8">
    <source>
        <dbReference type="ARBA" id="ARBA00022842"/>
    </source>
</evidence>
<keyword evidence="8" id="KW-0460">Magnesium</keyword>
<evidence type="ECO:0000256" key="2">
    <source>
        <dbReference type="ARBA" id="ARBA00004123"/>
    </source>
</evidence>
<dbReference type="AlphaFoldDB" id="A0A9R1TWD7"/>
<dbReference type="GO" id="GO:0031297">
    <property type="term" value="P:replication fork processing"/>
    <property type="evidence" value="ECO:0007669"/>
    <property type="project" value="TreeGrafter"/>
</dbReference>
<keyword evidence="10" id="KW-0234">DNA repair</keyword>
<evidence type="ECO:0000256" key="13">
    <source>
        <dbReference type="SAM" id="MobiDB-lite"/>
    </source>
</evidence>
<dbReference type="GO" id="GO:0006302">
    <property type="term" value="P:double-strand break repair"/>
    <property type="evidence" value="ECO:0007669"/>
    <property type="project" value="TreeGrafter"/>
</dbReference>
<dbReference type="GeneID" id="105263796"/>
<dbReference type="PANTHER" id="PTHR21077:SF5">
    <property type="entry name" value="CROSSOVER JUNCTION ENDONUCLEASE MMS4"/>
    <property type="match status" value="1"/>
</dbReference>
<evidence type="ECO:0000256" key="11">
    <source>
        <dbReference type="ARBA" id="ARBA00023242"/>
    </source>
</evidence>
<feature type="region of interest" description="Disordered" evidence="13">
    <location>
        <begin position="28"/>
        <end position="54"/>
    </location>
</feature>
<protein>
    <submittedName>
        <fullName evidence="15">Crossover junction endonuclease EME1 isoform X1</fullName>
    </submittedName>
</protein>
<name>A0A9R1TWD7_9HYME</name>
<evidence type="ECO:0000256" key="5">
    <source>
        <dbReference type="ARBA" id="ARBA00022759"/>
    </source>
</evidence>
<dbReference type="OrthoDB" id="343092at2759"/>
<gene>
    <name evidence="15" type="primary">mms4</name>
</gene>
<dbReference type="GO" id="GO:0005634">
    <property type="term" value="C:nucleus"/>
    <property type="evidence" value="ECO:0007669"/>
    <property type="project" value="UniProtKB-SubCell"/>
</dbReference>
<dbReference type="Gene3D" id="1.10.150.670">
    <property type="entry name" value="Crossover junction endonuclease EME1, DNA-binding domain"/>
    <property type="match status" value="1"/>
</dbReference>
<evidence type="ECO:0000256" key="9">
    <source>
        <dbReference type="ARBA" id="ARBA00023172"/>
    </source>
</evidence>